<name>A0A839IVM6_9GAMM</name>
<feature type="region of interest" description="Disordered" evidence="1">
    <location>
        <begin position="1"/>
        <end position="25"/>
    </location>
</feature>
<comment type="caution">
    <text evidence="2">The sequence shown here is derived from an EMBL/GenBank/DDBJ whole genome shotgun (WGS) entry which is preliminary data.</text>
</comment>
<feature type="compositionally biased region" description="Polar residues" evidence="1">
    <location>
        <begin position="1"/>
        <end position="13"/>
    </location>
</feature>
<sequence>MSDNSVKTKSSPLSKLVSRAKRRENSELYQRAMTGAMRSQQAVIERAKKISAT</sequence>
<accession>A0A839IVM6</accession>
<dbReference type="AlphaFoldDB" id="A0A839IVM6"/>
<dbReference type="RefSeq" id="WP_182811826.1">
    <property type="nucleotide sequence ID" value="NZ_JACJFM010000056.1"/>
</dbReference>
<evidence type="ECO:0000313" key="3">
    <source>
        <dbReference type="Proteomes" id="UP000565262"/>
    </source>
</evidence>
<gene>
    <name evidence="2" type="ORF">H4O21_23005</name>
</gene>
<evidence type="ECO:0000256" key="1">
    <source>
        <dbReference type="SAM" id="MobiDB-lite"/>
    </source>
</evidence>
<dbReference type="Proteomes" id="UP000565262">
    <property type="component" value="Unassembled WGS sequence"/>
</dbReference>
<reference evidence="2 3" key="1">
    <citation type="submission" date="2020-08" db="EMBL/GenBank/DDBJ databases">
        <title>Oceanospirillum sp. nov. isolated from marine sediment.</title>
        <authorList>
            <person name="Ji X."/>
        </authorList>
    </citation>
    <scope>NUCLEOTIDE SEQUENCE [LARGE SCALE GENOMIC DNA]</scope>
    <source>
        <strain evidence="2 3">D5</strain>
    </source>
</reference>
<dbReference type="EMBL" id="JACJFM010000056">
    <property type="protein sequence ID" value="MBB1489483.1"/>
    <property type="molecule type" value="Genomic_DNA"/>
</dbReference>
<protein>
    <submittedName>
        <fullName evidence="2">Uncharacterized protein</fullName>
    </submittedName>
</protein>
<evidence type="ECO:0000313" key="2">
    <source>
        <dbReference type="EMBL" id="MBB1489483.1"/>
    </source>
</evidence>
<proteinExistence type="predicted"/>
<keyword evidence="3" id="KW-1185">Reference proteome</keyword>
<organism evidence="2 3">
    <name type="scientific">Oceanospirillum sediminis</name>
    <dbReference type="NCBI Taxonomy" id="2760088"/>
    <lineage>
        <taxon>Bacteria</taxon>
        <taxon>Pseudomonadati</taxon>
        <taxon>Pseudomonadota</taxon>
        <taxon>Gammaproteobacteria</taxon>
        <taxon>Oceanospirillales</taxon>
        <taxon>Oceanospirillaceae</taxon>
        <taxon>Oceanospirillum</taxon>
    </lineage>
</organism>